<feature type="region of interest" description="Disordered" evidence="8">
    <location>
        <begin position="140"/>
        <end position="178"/>
    </location>
</feature>
<sequence length="565" mass="61498">MTAEHRSKHGKQKRRHAHGNSDPQAAARFEGAMPEDGRAAESAKKAELSRAAVEKQPHVLHSDGVKPGRSCEPSEAVDAQRADIAVQTDAVKTDVPEAATETLSAAAAAASPLGSDESKALDGSAEGVKVIEAKPAADPVLDAAPADSGVPTLTDRAAPEEMPLSDERGARETAEKAEKRSGSGVARFFKRLFLLILFCALLAAAGAGWLYWDVFKRPLDFPGTADTVDVMIEEGDSARRVIDKIRGAGIRVADHQVRVLSRLQPEALSRLHIGLYRFKRGITAEGLVETLKGDPLIDQRIRIPDGAPVWEIERILAGGVNLKQDAAALAPEELRKRLGLEDYPSLEGFIAPETYRYGSGSSDLSVLRMAVDRQKRLLAAAWEKRSPLASALKSPYELLILASIIEKETGEKSDRHLVSSVFHNRLKRGMPLQTDPTVIYGLGPDWRGRLTKRDLQKETPYNTYKIRALPPTPISSPTPASIEAAANPADTDFLYFVARGDGTSEFTTNLRDHNRAVRHYLIDKKSTPFKPRYAKERRPVVGKSSSGSASARSGVREADQSSERH</sequence>
<dbReference type="EC" id="4.2.2.29" evidence="7"/>
<evidence type="ECO:0000256" key="6">
    <source>
        <dbReference type="ARBA" id="ARBA00023316"/>
    </source>
</evidence>
<dbReference type="PANTHER" id="PTHR30518:SF2">
    <property type="entry name" value="ENDOLYTIC MUREIN TRANSGLYCOSYLASE"/>
    <property type="match status" value="1"/>
</dbReference>
<name>A0ABS2DQG7_9BURK</name>
<dbReference type="NCBIfam" id="TIGR00247">
    <property type="entry name" value="endolytic transglycosylase MltG"/>
    <property type="match status" value="1"/>
</dbReference>
<feature type="region of interest" description="Disordered" evidence="8">
    <location>
        <begin position="528"/>
        <end position="565"/>
    </location>
</feature>
<feature type="compositionally biased region" description="Low complexity" evidence="8">
    <location>
        <begin position="541"/>
        <end position="553"/>
    </location>
</feature>
<dbReference type="PANTHER" id="PTHR30518">
    <property type="entry name" value="ENDOLYTIC MUREIN TRANSGLYCOSYLASE"/>
    <property type="match status" value="1"/>
</dbReference>
<comment type="catalytic activity">
    <reaction evidence="7">
        <text>a peptidoglycan chain = a peptidoglycan chain with N-acetyl-1,6-anhydromuramyl-[peptide] at the reducing end + a peptidoglycan chain with N-acetylglucosamine at the non-reducing end.</text>
        <dbReference type="EC" id="4.2.2.29"/>
    </reaction>
</comment>
<evidence type="ECO:0000313" key="10">
    <source>
        <dbReference type="Proteomes" id="UP000715095"/>
    </source>
</evidence>
<reference evidence="9 10" key="1">
    <citation type="journal article" date="2021" name="Sci. Rep.">
        <title>The distribution of antibiotic resistance genes in chicken gut microbiota commensals.</title>
        <authorList>
            <person name="Juricova H."/>
            <person name="Matiasovicova J."/>
            <person name="Kubasova T."/>
            <person name="Cejkova D."/>
            <person name="Rychlik I."/>
        </authorList>
    </citation>
    <scope>NUCLEOTIDE SEQUENCE [LARGE SCALE GENOMIC DNA]</scope>
    <source>
        <strain evidence="9 10">An829</strain>
    </source>
</reference>
<feature type="compositionally biased region" description="Basic residues" evidence="8">
    <location>
        <begin position="1"/>
        <end position="18"/>
    </location>
</feature>
<accession>A0ABS2DQG7</accession>
<evidence type="ECO:0000256" key="4">
    <source>
        <dbReference type="ARBA" id="ARBA00023136"/>
    </source>
</evidence>
<feature type="region of interest" description="Disordered" evidence="8">
    <location>
        <begin position="1"/>
        <end position="82"/>
    </location>
</feature>
<keyword evidence="5 7" id="KW-0456">Lyase</keyword>
<proteinExistence type="inferred from homology"/>
<dbReference type="Pfam" id="PF02618">
    <property type="entry name" value="YceG"/>
    <property type="match status" value="1"/>
</dbReference>
<evidence type="ECO:0000256" key="1">
    <source>
        <dbReference type="ARBA" id="ARBA00022475"/>
    </source>
</evidence>
<comment type="similarity">
    <text evidence="7">Belongs to the transglycosylase MltG family.</text>
</comment>
<gene>
    <name evidence="7 9" type="primary">mltG</name>
    <name evidence="9" type="ORF">H6A60_03615</name>
</gene>
<feature type="compositionally biased region" description="Basic and acidic residues" evidence="8">
    <location>
        <begin position="554"/>
        <end position="565"/>
    </location>
</feature>
<dbReference type="CDD" id="cd08010">
    <property type="entry name" value="MltG_like"/>
    <property type="match status" value="1"/>
</dbReference>
<dbReference type="InterPro" id="IPR003770">
    <property type="entry name" value="MLTG-like"/>
</dbReference>
<keyword evidence="10" id="KW-1185">Reference proteome</keyword>
<evidence type="ECO:0000256" key="7">
    <source>
        <dbReference type="HAMAP-Rule" id="MF_02065"/>
    </source>
</evidence>
<comment type="caution">
    <text evidence="9">The sequence shown here is derived from an EMBL/GenBank/DDBJ whole genome shotgun (WGS) entry which is preliminary data.</text>
</comment>
<comment type="function">
    <text evidence="7">Functions as a peptidoglycan terminase that cleaves nascent peptidoglycan strands endolytically to terminate their elongation.</text>
</comment>
<keyword evidence="4 7" id="KW-0472">Membrane</keyword>
<keyword evidence="1 7" id="KW-1003">Cell membrane</keyword>
<evidence type="ECO:0000256" key="8">
    <source>
        <dbReference type="SAM" id="MobiDB-lite"/>
    </source>
</evidence>
<dbReference type="Proteomes" id="UP000715095">
    <property type="component" value="Unassembled WGS sequence"/>
</dbReference>
<dbReference type="HAMAP" id="MF_02065">
    <property type="entry name" value="MltG"/>
    <property type="match status" value="1"/>
</dbReference>
<evidence type="ECO:0000256" key="3">
    <source>
        <dbReference type="ARBA" id="ARBA00022989"/>
    </source>
</evidence>
<evidence type="ECO:0000256" key="2">
    <source>
        <dbReference type="ARBA" id="ARBA00022692"/>
    </source>
</evidence>
<keyword evidence="6 7" id="KW-0961">Cell wall biogenesis/degradation</keyword>
<dbReference type="EMBL" id="JACJJC010000004">
    <property type="protein sequence ID" value="MBM6703575.1"/>
    <property type="molecule type" value="Genomic_DNA"/>
</dbReference>
<keyword evidence="2 7" id="KW-0812">Transmembrane</keyword>
<evidence type="ECO:0000256" key="5">
    <source>
        <dbReference type="ARBA" id="ARBA00023239"/>
    </source>
</evidence>
<dbReference type="Gene3D" id="3.30.160.60">
    <property type="entry name" value="Classic Zinc Finger"/>
    <property type="match status" value="1"/>
</dbReference>
<comment type="subcellular location">
    <subcellularLocation>
        <location evidence="7">Cell inner membrane</location>
        <topology evidence="7">Single-pass membrane protein</topology>
    </subcellularLocation>
</comment>
<keyword evidence="7" id="KW-0997">Cell inner membrane</keyword>
<dbReference type="RefSeq" id="WP_205102051.1">
    <property type="nucleotide sequence ID" value="NZ_JACJJC010000004.1"/>
</dbReference>
<feature type="compositionally biased region" description="Basic and acidic residues" evidence="8">
    <location>
        <begin position="35"/>
        <end position="66"/>
    </location>
</feature>
<keyword evidence="3 7" id="KW-1133">Transmembrane helix</keyword>
<protein>
    <recommendedName>
        <fullName evidence="7">Endolytic murein transglycosylase</fullName>
        <ecNumber evidence="7">4.2.2.29</ecNumber>
    </recommendedName>
    <alternativeName>
        <fullName evidence="7">Peptidoglycan lytic transglycosylase</fullName>
    </alternativeName>
    <alternativeName>
        <fullName evidence="7">Peptidoglycan polymerization terminase</fullName>
    </alternativeName>
</protein>
<feature type="site" description="Important for catalytic activity" evidence="7">
    <location>
        <position position="408"/>
    </location>
</feature>
<feature type="transmembrane region" description="Helical" evidence="7">
    <location>
        <begin position="192"/>
        <end position="212"/>
    </location>
</feature>
<evidence type="ECO:0000313" key="9">
    <source>
        <dbReference type="EMBL" id="MBM6703575.1"/>
    </source>
</evidence>
<feature type="compositionally biased region" description="Basic and acidic residues" evidence="8">
    <location>
        <begin position="165"/>
        <end position="178"/>
    </location>
</feature>
<organism evidence="9 10">
    <name type="scientific">Sutterella massiliensis</name>
    <dbReference type="NCBI Taxonomy" id="1816689"/>
    <lineage>
        <taxon>Bacteria</taxon>
        <taxon>Pseudomonadati</taxon>
        <taxon>Pseudomonadota</taxon>
        <taxon>Betaproteobacteria</taxon>
        <taxon>Burkholderiales</taxon>
        <taxon>Sutterellaceae</taxon>
        <taxon>Sutterella</taxon>
    </lineage>
</organism>